<proteinExistence type="inferred from homology"/>
<name>A0ABR5CY16_9HYPH</name>
<dbReference type="RefSeq" id="WP_045016241.1">
    <property type="nucleotide sequence ID" value="NZ_JWJH01000001.1"/>
</dbReference>
<evidence type="ECO:0000259" key="6">
    <source>
        <dbReference type="Pfam" id="PF01266"/>
    </source>
</evidence>
<dbReference type="InterPro" id="IPR036188">
    <property type="entry name" value="FAD/NAD-bd_sf"/>
</dbReference>
<reference evidence="8 9" key="1">
    <citation type="submission" date="2015-03" db="EMBL/GenBank/DDBJ databases">
        <title>Draft Genome Sequences of Agrobacterium nepotum Strain 39/7T (= CFBP 7436T = LMG 26435T) and Agrobacterium sp. Strain KFB 330 (= CFBP 8308 = LMG 28674).</title>
        <authorList>
            <person name="Kuzmanovic N."/>
            <person name="Pulawska J."/>
            <person name="Obradovic A."/>
        </authorList>
    </citation>
    <scope>NUCLEOTIDE SEQUENCE [LARGE SCALE GENOMIC DNA]</scope>
    <source>
        <strain evidence="8 9">39/7</strain>
    </source>
</reference>
<organism evidence="8 9">
    <name type="scientific">Rhizobium nepotum 39/7</name>
    <dbReference type="NCBI Taxonomy" id="1368418"/>
    <lineage>
        <taxon>Bacteria</taxon>
        <taxon>Pseudomonadati</taxon>
        <taxon>Pseudomonadota</taxon>
        <taxon>Alphaproteobacteria</taxon>
        <taxon>Hyphomicrobiales</taxon>
        <taxon>Rhizobiaceae</taxon>
        <taxon>Rhizobium/Agrobacterium group</taxon>
        <taxon>Rhizobium</taxon>
    </lineage>
</organism>
<keyword evidence="4" id="KW-0274">FAD</keyword>
<evidence type="ECO:0000256" key="2">
    <source>
        <dbReference type="ARBA" id="ARBA00007330"/>
    </source>
</evidence>
<dbReference type="Gene3D" id="1.10.8.870">
    <property type="entry name" value="Alpha-glycerophosphate oxidase, cap domain"/>
    <property type="match status" value="1"/>
</dbReference>
<evidence type="ECO:0000256" key="1">
    <source>
        <dbReference type="ARBA" id="ARBA00001974"/>
    </source>
</evidence>
<comment type="caution">
    <text evidence="8">The sequence shown here is derived from an EMBL/GenBank/DDBJ whole genome shotgun (WGS) entry which is preliminary data.</text>
</comment>
<dbReference type="InterPro" id="IPR031656">
    <property type="entry name" value="DAO_C"/>
</dbReference>
<dbReference type="Pfam" id="PF01266">
    <property type="entry name" value="DAO"/>
    <property type="match status" value="1"/>
</dbReference>
<dbReference type="InterPro" id="IPR038299">
    <property type="entry name" value="DAO_C_sf"/>
</dbReference>
<dbReference type="PANTHER" id="PTHR11985">
    <property type="entry name" value="GLYCEROL-3-PHOSPHATE DEHYDROGENASE"/>
    <property type="match status" value="1"/>
</dbReference>
<evidence type="ECO:0000259" key="7">
    <source>
        <dbReference type="Pfam" id="PF16901"/>
    </source>
</evidence>
<evidence type="ECO:0000313" key="9">
    <source>
        <dbReference type="Proteomes" id="UP000052068"/>
    </source>
</evidence>
<dbReference type="Gene3D" id="3.50.50.60">
    <property type="entry name" value="FAD/NAD(P)-binding domain"/>
    <property type="match status" value="1"/>
</dbReference>
<gene>
    <name evidence="8" type="ORF">RS75_00295</name>
</gene>
<feature type="domain" description="Alpha-glycerophosphate oxidase C-terminal" evidence="7">
    <location>
        <begin position="422"/>
        <end position="543"/>
    </location>
</feature>
<keyword evidence="5" id="KW-0560">Oxidoreductase</keyword>
<evidence type="ECO:0000313" key="8">
    <source>
        <dbReference type="EMBL" id="KJF69661.1"/>
    </source>
</evidence>
<dbReference type="Gene3D" id="3.30.9.10">
    <property type="entry name" value="D-Amino Acid Oxidase, subunit A, domain 2"/>
    <property type="match status" value="1"/>
</dbReference>
<dbReference type="PANTHER" id="PTHR11985:SF15">
    <property type="entry name" value="GLYCEROL-3-PHOSPHATE DEHYDROGENASE, MITOCHONDRIAL"/>
    <property type="match status" value="1"/>
</dbReference>
<dbReference type="SUPFAM" id="SSF51905">
    <property type="entry name" value="FAD/NAD(P)-binding domain"/>
    <property type="match status" value="1"/>
</dbReference>
<sequence>MPSFREDALRRIRQDGDFDAVVIGGGINGIAAYRDLALQGLRVLLVERNDFSSGCSAAPSRMIHGGLRYLENGEFGLVAESLRERDALLTLAPHMVHPLPTTIPIFSTFSGLFNAAATFVGSGGKPASRGALAIKAGLMLYDFVTRRNRILPRHEFRSARKTLQRWPGLTPDIRYSATYYDAWISHPERLALELLIDTRFDAPRSVALNYAELIRLDDHYHLKVEGTDETFPIQPSIIVNATGAWIDETIGTLTAAPAADKAKPTVSGTKGSHLILANAALLKALDGHMIFFENADNRVCILFPYLGRVLAGSTDIKVDRPERVRCEPEERDYILEAIRQVFPQIAIDQSDIVFSFSGIRPLPRSDAAFTGRISRSHFIHRVEGDPPQLCMIGGKWTTFRAFGEQVTDEVLAFLERKRLTGTMNRPIGGGRNFPTGAGRLPALLSEEFSISKDRAEHLASAYGSRALELMGFCRGRPDDTPLCEKLPITAAEVVWLIRSEHVRHLTDLILRRTTLAITGVIDAESIHAILDVTARELGWAPQRAAEERQRLIDELETFYGVTAAMLQHRCKENA</sequence>
<evidence type="ECO:0000256" key="3">
    <source>
        <dbReference type="ARBA" id="ARBA00022630"/>
    </source>
</evidence>
<dbReference type="InterPro" id="IPR006076">
    <property type="entry name" value="FAD-dep_OxRdtase"/>
</dbReference>
<dbReference type="EMBL" id="JWJH01000001">
    <property type="protein sequence ID" value="KJF69661.1"/>
    <property type="molecule type" value="Genomic_DNA"/>
</dbReference>
<dbReference type="Pfam" id="PF16901">
    <property type="entry name" value="DAO_C"/>
    <property type="match status" value="1"/>
</dbReference>
<keyword evidence="3" id="KW-0285">Flavoprotein</keyword>
<dbReference type="InterPro" id="IPR000447">
    <property type="entry name" value="G3P_DH_FAD-dep"/>
</dbReference>
<evidence type="ECO:0000256" key="4">
    <source>
        <dbReference type="ARBA" id="ARBA00022827"/>
    </source>
</evidence>
<protein>
    <submittedName>
        <fullName evidence="8">Glycerol-3-phosphate dehydrogenase</fullName>
    </submittedName>
</protein>
<evidence type="ECO:0000256" key="5">
    <source>
        <dbReference type="ARBA" id="ARBA00023002"/>
    </source>
</evidence>
<dbReference type="Proteomes" id="UP000052068">
    <property type="component" value="Unassembled WGS sequence"/>
</dbReference>
<accession>A0ABR5CY16</accession>
<dbReference type="PRINTS" id="PR01001">
    <property type="entry name" value="FADG3PDH"/>
</dbReference>
<comment type="similarity">
    <text evidence="2">Belongs to the FAD-dependent glycerol-3-phosphate dehydrogenase family.</text>
</comment>
<feature type="domain" description="FAD dependent oxidoreductase" evidence="6">
    <location>
        <begin position="19"/>
        <end position="379"/>
    </location>
</feature>
<keyword evidence="9" id="KW-1185">Reference proteome</keyword>
<comment type="cofactor">
    <cofactor evidence="1">
        <name>FAD</name>
        <dbReference type="ChEBI" id="CHEBI:57692"/>
    </cofactor>
</comment>